<dbReference type="InterPro" id="IPR051163">
    <property type="entry name" value="Sodium:Solute_Symporter_SSF"/>
</dbReference>
<feature type="transmembrane region" description="Helical" evidence="12">
    <location>
        <begin position="73"/>
        <end position="92"/>
    </location>
</feature>
<keyword evidence="9 12" id="KW-0472">Membrane</keyword>
<dbReference type="PANTHER" id="PTHR42985:SF47">
    <property type="entry name" value="INTEGRAL MEMBRANE TRANSPORT PROTEIN"/>
    <property type="match status" value="1"/>
</dbReference>
<keyword evidence="6 12" id="KW-1133">Transmembrane helix</keyword>
<dbReference type="AlphaFoldDB" id="A0A5Q3QB26"/>
<proteinExistence type="inferred from homology"/>
<dbReference type="NCBIfam" id="TIGR00813">
    <property type="entry name" value="sss"/>
    <property type="match status" value="1"/>
</dbReference>
<keyword evidence="7" id="KW-0915">Sodium</keyword>
<evidence type="ECO:0000256" key="6">
    <source>
        <dbReference type="ARBA" id="ARBA00022989"/>
    </source>
</evidence>
<feature type="transmembrane region" description="Helical" evidence="12">
    <location>
        <begin position="232"/>
        <end position="251"/>
    </location>
</feature>
<sequence length="503" mass="54290">MHPVDLVVIGLYLVAMPLVGLLLSGKQTSSQDYFIGGRRLPWWAVCFSVVATETSTLTVISVPTVAYLGTFTYLQLAIGYLIGRIIVAFVLLPRYYQGNMVSAYEYLGQRFGSGLQGTASVTFLITRLLADGLRLFATAIPVKVLLDSAGMNVSYWQIILALSIITVIYTYLGGIRAVVWVDAIQMAVYVGGAIIAAIILLGRVPADWFSSAVDEGKFQLFDFTSSLVTEQYAFFTAVIGGAVFAMASHGADQLMVQRLLACKTLQDSRKALIGSGVVVFFQFALFLFVGTLLWSFFQGADPESMGMSSDDELFPRFIVTEMPVGLAGLLIAGIIAAAMSTLSSSLNSLATSTVSDLYRRITKHEPDDASILRQGKLWTVVWAVVFVGFASMFTSTENPVVEVGLSIASYTYGSLLGAFLLGLLIPRARQLDALISFVVTLLVVLYVVFGLTFPDGEGGETAMAFPWYTPIGVIVTLVVGGLLSLRHPRTAPEEPEPDRADAA</sequence>
<feature type="transmembrane region" description="Helical" evidence="12">
    <location>
        <begin position="153"/>
        <end position="172"/>
    </location>
</feature>
<feature type="transmembrane region" description="Helical" evidence="12">
    <location>
        <begin position="377"/>
        <end position="395"/>
    </location>
</feature>
<evidence type="ECO:0000313" key="14">
    <source>
        <dbReference type="Proteomes" id="UP000371041"/>
    </source>
</evidence>
<keyword evidence="8" id="KW-0406">Ion transport</keyword>
<dbReference type="InterPro" id="IPR038377">
    <property type="entry name" value="Na/Glc_symporter_sf"/>
</dbReference>
<keyword evidence="4" id="KW-1003">Cell membrane</keyword>
<dbReference type="RefSeq" id="WP_154077627.1">
    <property type="nucleotide sequence ID" value="NZ_CP045929.1"/>
</dbReference>
<evidence type="ECO:0000313" key="13">
    <source>
        <dbReference type="EMBL" id="QGK71050.1"/>
    </source>
</evidence>
<dbReference type="EMBL" id="CP045929">
    <property type="protein sequence ID" value="QGK71050.1"/>
    <property type="molecule type" value="Genomic_DNA"/>
</dbReference>
<feature type="transmembrane region" description="Helical" evidence="12">
    <location>
        <begin position="272"/>
        <end position="297"/>
    </location>
</feature>
<evidence type="ECO:0000256" key="2">
    <source>
        <dbReference type="ARBA" id="ARBA00006434"/>
    </source>
</evidence>
<evidence type="ECO:0000256" key="10">
    <source>
        <dbReference type="ARBA" id="ARBA00023201"/>
    </source>
</evidence>
<keyword evidence="14" id="KW-1185">Reference proteome</keyword>
<feature type="transmembrane region" description="Helical" evidence="12">
    <location>
        <begin position="6"/>
        <end position="23"/>
    </location>
</feature>
<dbReference type="GO" id="GO:0006814">
    <property type="term" value="P:sodium ion transport"/>
    <property type="evidence" value="ECO:0007669"/>
    <property type="project" value="UniProtKB-KW"/>
</dbReference>
<evidence type="ECO:0000256" key="7">
    <source>
        <dbReference type="ARBA" id="ARBA00023053"/>
    </source>
</evidence>
<dbReference type="Proteomes" id="UP000371041">
    <property type="component" value="Chromosome"/>
</dbReference>
<comment type="similarity">
    <text evidence="2 11">Belongs to the sodium:solute symporter (SSF) (TC 2.A.21) family.</text>
</comment>
<evidence type="ECO:0000256" key="12">
    <source>
        <dbReference type="SAM" id="Phobius"/>
    </source>
</evidence>
<dbReference type="GO" id="GO:0015293">
    <property type="term" value="F:symporter activity"/>
    <property type="evidence" value="ECO:0007669"/>
    <property type="project" value="TreeGrafter"/>
</dbReference>
<evidence type="ECO:0000256" key="11">
    <source>
        <dbReference type="RuleBase" id="RU362091"/>
    </source>
</evidence>
<feature type="transmembrane region" description="Helical" evidence="12">
    <location>
        <begin position="43"/>
        <end position="67"/>
    </location>
</feature>
<evidence type="ECO:0000256" key="4">
    <source>
        <dbReference type="ARBA" id="ARBA00022475"/>
    </source>
</evidence>
<feature type="transmembrane region" description="Helical" evidence="12">
    <location>
        <begin position="113"/>
        <end position="133"/>
    </location>
</feature>
<evidence type="ECO:0000256" key="5">
    <source>
        <dbReference type="ARBA" id="ARBA00022692"/>
    </source>
</evidence>
<evidence type="ECO:0000256" key="3">
    <source>
        <dbReference type="ARBA" id="ARBA00022448"/>
    </source>
</evidence>
<feature type="transmembrane region" description="Helical" evidence="12">
    <location>
        <begin position="433"/>
        <end position="453"/>
    </location>
</feature>
<keyword evidence="5 12" id="KW-0812">Transmembrane</keyword>
<keyword evidence="3" id="KW-0813">Transport</keyword>
<organism evidence="13 14">
    <name type="scientific">Allosaccharopolyspora coralli</name>
    <dbReference type="NCBI Taxonomy" id="2665642"/>
    <lineage>
        <taxon>Bacteria</taxon>
        <taxon>Bacillati</taxon>
        <taxon>Actinomycetota</taxon>
        <taxon>Actinomycetes</taxon>
        <taxon>Pseudonocardiales</taxon>
        <taxon>Pseudonocardiaceae</taxon>
        <taxon>Allosaccharopolyspora</taxon>
    </lineage>
</organism>
<evidence type="ECO:0000256" key="9">
    <source>
        <dbReference type="ARBA" id="ARBA00023136"/>
    </source>
</evidence>
<dbReference type="Pfam" id="PF00474">
    <property type="entry name" value="SSF"/>
    <property type="match status" value="1"/>
</dbReference>
<dbReference type="KEGG" id="sace:GIY23_17345"/>
<reference evidence="14" key="1">
    <citation type="submission" date="2019-11" db="EMBL/GenBank/DDBJ databases">
        <title>The complete genome sequence of Saccharopolyspora sp. E2A.</title>
        <authorList>
            <person name="Zhang G."/>
        </authorList>
    </citation>
    <scope>NUCLEOTIDE SEQUENCE [LARGE SCALE GENOMIC DNA]</scope>
    <source>
        <strain evidence="14">E2A</strain>
    </source>
</reference>
<accession>A0A5Q3QB26</accession>
<comment type="subcellular location">
    <subcellularLocation>
        <location evidence="1">Cell membrane</location>
        <topology evidence="1">Multi-pass membrane protein</topology>
    </subcellularLocation>
</comment>
<feature type="transmembrane region" description="Helical" evidence="12">
    <location>
        <begin position="407"/>
        <end position="426"/>
    </location>
</feature>
<gene>
    <name evidence="13" type="ORF">GIY23_17345</name>
</gene>
<feature type="transmembrane region" description="Helical" evidence="12">
    <location>
        <begin position="179"/>
        <end position="201"/>
    </location>
</feature>
<name>A0A5Q3QB26_9PSEU</name>
<dbReference type="PROSITE" id="PS50283">
    <property type="entry name" value="NA_SOLUT_SYMP_3"/>
    <property type="match status" value="1"/>
</dbReference>
<dbReference type="InterPro" id="IPR001734">
    <property type="entry name" value="Na/solute_symporter"/>
</dbReference>
<evidence type="ECO:0000256" key="1">
    <source>
        <dbReference type="ARBA" id="ARBA00004651"/>
    </source>
</evidence>
<dbReference type="CDD" id="cd11493">
    <property type="entry name" value="SLC5sbd_NIS-like_u1"/>
    <property type="match status" value="1"/>
</dbReference>
<feature type="transmembrane region" description="Helical" evidence="12">
    <location>
        <begin position="317"/>
        <end position="339"/>
    </location>
</feature>
<keyword evidence="10" id="KW-0739">Sodium transport</keyword>
<dbReference type="PANTHER" id="PTHR42985">
    <property type="entry name" value="SODIUM-COUPLED MONOCARBOXYLATE TRANSPORTER"/>
    <property type="match status" value="1"/>
</dbReference>
<feature type="transmembrane region" description="Helical" evidence="12">
    <location>
        <begin position="465"/>
        <end position="485"/>
    </location>
</feature>
<dbReference type="Gene3D" id="1.20.1730.10">
    <property type="entry name" value="Sodium/glucose cotransporter"/>
    <property type="match status" value="1"/>
</dbReference>
<dbReference type="GO" id="GO:0005886">
    <property type="term" value="C:plasma membrane"/>
    <property type="evidence" value="ECO:0007669"/>
    <property type="project" value="UniProtKB-SubCell"/>
</dbReference>
<protein>
    <submittedName>
        <fullName evidence="13">Sodium/solute symporter</fullName>
    </submittedName>
</protein>
<evidence type="ECO:0000256" key="8">
    <source>
        <dbReference type="ARBA" id="ARBA00023065"/>
    </source>
</evidence>